<evidence type="ECO:0000313" key="2">
    <source>
        <dbReference type="EMBL" id="GAT62041.1"/>
    </source>
</evidence>
<dbReference type="InterPro" id="IPR033913">
    <property type="entry name" value="MTH1175_dom"/>
</dbReference>
<dbReference type="STRING" id="681398.PJIAN_1631"/>
<dbReference type="EMBL" id="BDCR01000001">
    <property type="protein sequence ID" value="GAT62041.1"/>
    <property type="molecule type" value="Genomic_DNA"/>
</dbReference>
<reference evidence="3" key="2">
    <citation type="journal article" date="2017" name="Genome Announc.">
        <title>Draft genome sequence of Paludibacter jiangxiensis NM7(T), a propionate-producing fermentative bacterium.</title>
        <authorList>
            <person name="Qiu Y.-L."/>
            <person name="Tourlousse D.M."/>
            <person name="Matsuura N."/>
            <person name="Ohashi A."/>
            <person name="Sekiguchi Y."/>
        </authorList>
    </citation>
    <scope>NUCLEOTIDE SEQUENCE [LARGE SCALE GENOMIC DNA]</scope>
    <source>
        <strain evidence="3">NM7</strain>
    </source>
</reference>
<name>A0A170YSY7_9BACT</name>
<dbReference type="InterPro" id="IPR036105">
    <property type="entry name" value="DiNase_FeMo-co_biosyn_sf"/>
</dbReference>
<dbReference type="PANTHER" id="PTHR42983">
    <property type="entry name" value="DINITROGENASE IRON-MOLYBDENUM COFACTOR PROTEIN-RELATED"/>
    <property type="match status" value="1"/>
</dbReference>
<organism evidence="2 3">
    <name type="scientific">Paludibacter jiangxiensis</name>
    <dbReference type="NCBI Taxonomy" id="681398"/>
    <lineage>
        <taxon>Bacteria</taxon>
        <taxon>Pseudomonadati</taxon>
        <taxon>Bacteroidota</taxon>
        <taxon>Bacteroidia</taxon>
        <taxon>Bacteroidales</taxon>
        <taxon>Paludibacteraceae</taxon>
        <taxon>Paludibacter</taxon>
    </lineage>
</organism>
<accession>A0A170YSY7</accession>
<gene>
    <name evidence="2" type="ORF">PJIAN_1631</name>
</gene>
<proteinExistence type="predicted"/>
<evidence type="ECO:0000313" key="3">
    <source>
        <dbReference type="Proteomes" id="UP000076586"/>
    </source>
</evidence>
<dbReference type="CDD" id="cd00851">
    <property type="entry name" value="MTH1175"/>
    <property type="match status" value="1"/>
</dbReference>
<dbReference type="SUPFAM" id="SSF53146">
    <property type="entry name" value="Nitrogenase accessory factor-like"/>
    <property type="match status" value="1"/>
</dbReference>
<reference evidence="3" key="1">
    <citation type="submission" date="2016-04" db="EMBL/GenBank/DDBJ databases">
        <title>Draft genome sequence of Paludibacter jiangxiensis strain NM7.</title>
        <authorList>
            <person name="Qiu Y."/>
            <person name="Matsuura N."/>
            <person name="Ohashi A."/>
            <person name="Tourlousse M.D."/>
            <person name="Sekiguchi Y."/>
        </authorList>
    </citation>
    <scope>NUCLEOTIDE SEQUENCE [LARGE SCALE GENOMIC DNA]</scope>
    <source>
        <strain evidence="3">NM7</strain>
    </source>
</reference>
<dbReference type="RefSeq" id="WP_068701908.1">
    <property type="nucleotide sequence ID" value="NZ_BDCR01000001.1"/>
</dbReference>
<dbReference type="InterPro" id="IPR003731">
    <property type="entry name" value="Di-Nase_FeMo-co_biosynth"/>
</dbReference>
<protein>
    <submittedName>
        <fullName evidence="2">Predicted Fe-Mo cluster-binding protein, NifX family</fullName>
    </submittedName>
</protein>
<evidence type="ECO:0000259" key="1">
    <source>
        <dbReference type="Pfam" id="PF02579"/>
    </source>
</evidence>
<keyword evidence="3" id="KW-1185">Reference proteome</keyword>
<feature type="domain" description="Dinitrogenase iron-molybdenum cofactor biosynthesis" evidence="1">
    <location>
        <begin position="10"/>
        <end position="100"/>
    </location>
</feature>
<dbReference type="PANTHER" id="PTHR42983:SF1">
    <property type="entry name" value="IRON-MOLYBDENUM PROTEIN"/>
    <property type="match status" value="1"/>
</dbReference>
<dbReference type="OrthoDB" id="280278at2"/>
<comment type="caution">
    <text evidence="2">The sequence shown here is derived from an EMBL/GenBank/DDBJ whole genome shotgun (WGS) entry which is preliminary data.</text>
</comment>
<dbReference type="Gene3D" id="3.30.420.130">
    <property type="entry name" value="Dinitrogenase iron-molybdenum cofactor biosynthesis domain"/>
    <property type="match status" value="1"/>
</dbReference>
<dbReference type="Proteomes" id="UP000076586">
    <property type="component" value="Unassembled WGS sequence"/>
</dbReference>
<dbReference type="AlphaFoldDB" id="A0A170YSY7"/>
<sequence>MKKIAVPTKENLVDDHFGHCDAYTVFSINQQNQIEGAVIVPSPAGCGCKSNIASTLQQLGVTTMLAGNMGDGALNKLKSHGIDVLRGCSGNVRVVVENFISGKTVDSGIGCSHNHEGGEHSCNHGS</sequence>
<dbReference type="Pfam" id="PF02579">
    <property type="entry name" value="Nitro_FeMo-Co"/>
    <property type="match status" value="1"/>
</dbReference>